<reference evidence="2" key="1">
    <citation type="submission" date="2024-08" db="EMBL/GenBank/DDBJ databases">
        <authorList>
            <person name="Yu S.T."/>
        </authorList>
    </citation>
    <scope>NUCLEOTIDE SEQUENCE</scope>
    <source>
        <strain evidence="2">R33</strain>
    </source>
</reference>
<evidence type="ECO:0008006" key="3">
    <source>
        <dbReference type="Google" id="ProtNLM"/>
    </source>
</evidence>
<organism evidence="2">
    <name type="scientific">Streptomyces sp. R33</name>
    <dbReference type="NCBI Taxonomy" id="3238629"/>
    <lineage>
        <taxon>Bacteria</taxon>
        <taxon>Bacillati</taxon>
        <taxon>Actinomycetota</taxon>
        <taxon>Actinomycetes</taxon>
        <taxon>Kitasatosporales</taxon>
        <taxon>Streptomycetaceae</taxon>
        <taxon>Streptomyces</taxon>
    </lineage>
</organism>
<dbReference type="EMBL" id="CP165727">
    <property type="protein sequence ID" value="XDV64927.1"/>
    <property type="molecule type" value="Genomic_DNA"/>
</dbReference>
<protein>
    <recommendedName>
        <fullName evidence="3">Small hydrophilic protein</fullName>
    </recommendedName>
</protein>
<proteinExistence type="predicted"/>
<sequence>MAKKRKESTQENLRSSESGTPQKPAQLIEDVRQAQTEAMKEDRMREQRRKGGRG</sequence>
<dbReference type="RefSeq" id="WP_159047224.1">
    <property type="nucleotide sequence ID" value="NZ_CP165727.1"/>
</dbReference>
<name>A0AB39Y912_9ACTN</name>
<accession>A0AB39Y912</accession>
<gene>
    <name evidence="2" type="ORF">AB5J51_19250</name>
</gene>
<evidence type="ECO:0000313" key="2">
    <source>
        <dbReference type="EMBL" id="XDV64927.1"/>
    </source>
</evidence>
<feature type="region of interest" description="Disordered" evidence="1">
    <location>
        <begin position="1"/>
        <end position="54"/>
    </location>
</feature>
<evidence type="ECO:0000256" key="1">
    <source>
        <dbReference type="SAM" id="MobiDB-lite"/>
    </source>
</evidence>
<feature type="compositionally biased region" description="Polar residues" evidence="1">
    <location>
        <begin position="10"/>
        <end position="23"/>
    </location>
</feature>
<dbReference type="AlphaFoldDB" id="A0AB39Y912"/>